<keyword evidence="1" id="KW-0472">Membrane</keyword>
<accession>A0A3D9UYG9</accession>
<keyword evidence="1" id="KW-0812">Transmembrane</keyword>
<evidence type="ECO:0000313" key="3">
    <source>
        <dbReference type="Proteomes" id="UP000256253"/>
    </source>
</evidence>
<evidence type="ECO:0000313" key="2">
    <source>
        <dbReference type="EMBL" id="REF31635.1"/>
    </source>
</evidence>
<dbReference type="EMBL" id="QTUA01000001">
    <property type="protein sequence ID" value="REF31635.1"/>
    <property type="molecule type" value="Genomic_DNA"/>
</dbReference>
<keyword evidence="1" id="KW-1133">Transmembrane helix</keyword>
<organism evidence="2 3">
    <name type="scientific">Calidifontibacter indicus</name>
    <dbReference type="NCBI Taxonomy" id="419650"/>
    <lineage>
        <taxon>Bacteria</taxon>
        <taxon>Bacillati</taxon>
        <taxon>Actinomycetota</taxon>
        <taxon>Actinomycetes</taxon>
        <taxon>Micrococcales</taxon>
        <taxon>Dermacoccaceae</taxon>
        <taxon>Calidifontibacter</taxon>
    </lineage>
</organism>
<sequence>MLLTVWEIVRMLRRRWLVVLVGVAVTAALARGPLRSDSVVYSRTELVFLAPSSSINPNAIRTRSSSVIMAAGVVARRVNGPAPPPKLASPDATLVGLGTRDGWWLRLPDTGGQWRPNFTSQLLILEVVAPTSHAVKLRQEALVTRIRTELTSLEDSFGVSGVNRISVIEAPDDAVTYPVTGDRHRTLAVLALLGGSATLCAVVVTENIMIRTTSKRRAVHRSVQART</sequence>
<evidence type="ECO:0000256" key="1">
    <source>
        <dbReference type="SAM" id="Phobius"/>
    </source>
</evidence>
<keyword evidence="3" id="KW-1185">Reference proteome</keyword>
<comment type="caution">
    <text evidence="2">The sequence shown here is derived from an EMBL/GenBank/DDBJ whole genome shotgun (WGS) entry which is preliminary data.</text>
</comment>
<evidence type="ECO:0008006" key="4">
    <source>
        <dbReference type="Google" id="ProtNLM"/>
    </source>
</evidence>
<gene>
    <name evidence="2" type="ORF">DFJ65_2707</name>
</gene>
<dbReference type="OrthoDB" id="5179260at2"/>
<proteinExistence type="predicted"/>
<name>A0A3D9UYG9_9MICO</name>
<dbReference type="Proteomes" id="UP000256253">
    <property type="component" value="Unassembled WGS sequence"/>
</dbReference>
<feature type="transmembrane region" description="Helical" evidence="1">
    <location>
        <begin position="187"/>
        <end position="210"/>
    </location>
</feature>
<reference evidence="2 3" key="1">
    <citation type="submission" date="2018-08" db="EMBL/GenBank/DDBJ databases">
        <title>Sequencing the genomes of 1000 actinobacteria strains.</title>
        <authorList>
            <person name="Klenk H.-P."/>
        </authorList>
    </citation>
    <scope>NUCLEOTIDE SEQUENCE [LARGE SCALE GENOMIC DNA]</scope>
    <source>
        <strain evidence="2 3">DSM 22967</strain>
    </source>
</reference>
<dbReference type="RefSeq" id="WP_147301397.1">
    <property type="nucleotide sequence ID" value="NZ_QTUA01000001.1"/>
</dbReference>
<dbReference type="AlphaFoldDB" id="A0A3D9UYG9"/>
<protein>
    <recommendedName>
        <fullName evidence="4">Capsular polysaccharide biosynthesis protein</fullName>
    </recommendedName>
</protein>